<sequence length="852" mass="95272">MPDLRDLLCIAATTATAPGGGGGGGAPGTFYDNEDDVWDHCHVTLNPVSQFRLTMPTKKRSAPDSQAQSLGVSKSLRSNNTSPHGSIAADPDPPRLPSDSPTKQGSASASKNNQGYSLQKDGKSSKNRSQSKLSSSHALSVTSDNAKQETILYLLKSELNGAVFHQPNFVDALLPCSDEYLEQILRRCAGFDVERNKWTQPPPTGSEDNFYRPIVDIFNAIGLAVRSTILDPSPYAQFQDRNDRPLTSCYPGMSVYPDIIRCERPDTPDNVHWQDIDMFVEVKNKKKLMKDAIRQSARYARALFAHRIDRRFIKTLVACGTTAVFLHFDRSGVIYSDNIDMYGDPRRFIRAFAGLLLLRGADAGYNPIFTNTWRTPNPENPKAPILAHTVTINNEKYTVVDVLCIRKSVRGRATLVLALRNVKRPPGDKTIDGVLKVTWRDQSRFREGLILREFVGTYGVCQMMYDEVVNINGNTDVVCSRSGLSPGPLGEVFGPPEENPDMKGARRDDCRVHNMLLMQPGRPLSEAKSPFELLAGFVGALMGHWAFVNKQVQHRDISANNILLTLGDYKYERPEWEQLKERGVDVLVQEFQVPEWDKIFNESGDHEYETVKELTWKFTRRLDFLQRVVEALGPKPFGFLSDVDMANILTLSRKGAADMHTHRTGTLSFMSHKLLLAKPDARIPHVYLHDLESFFWVFLYTVAEHKEEDTKLNQDASDVLSKLNLLDPVALGDGKLSLLTQIADGSLDAGSFNTTWSKMLAPILKEFAEWILGVMKHKFDSTKDPDSHFEKLLTIFLDAAIKVRSESDAKETQATHICSSTDECTSCPLRDTREEGEEPKISRSSKGSSDLP</sequence>
<dbReference type="PANTHER" id="PTHR38248">
    <property type="entry name" value="FUNK1 6"/>
    <property type="match status" value="1"/>
</dbReference>
<dbReference type="AlphaFoldDB" id="A0A5N5QQE4"/>
<dbReference type="PANTHER" id="PTHR38248:SF2">
    <property type="entry name" value="FUNK1 11"/>
    <property type="match status" value="1"/>
</dbReference>
<gene>
    <name evidence="3" type="ORF">CTheo_2586</name>
</gene>
<dbReference type="EMBL" id="SSOP01000027">
    <property type="protein sequence ID" value="KAB5593985.1"/>
    <property type="molecule type" value="Genomic_DNA"/>
</dbReference>
<evidence type="ECO:0000313" key="4">
    <source>
        <dbReference type="Proteomes" id="UP000383932"/>
    </source>
</evidence>
<feature type="compositionally biased region" description="Basic and acidic residues" evidence="1">
    <location>
        <begin position="830"/>
        <end position="841"/>
    </location>
</feature>
<keyword evidence="4" id="KW-1185">Reference proteome</keyword>
<feature type="compositionally biased region" description="Polar residues" evidence="1">
    <location>
        <begin position="63"/>
        <end position="84"/>
    </location>
</feature>
<reference evidence="3 4" key="1">
    <citation type="journal article" date="2019" name="Fungal Biol. Biotechnol.">
        <title>Draft genome sequence of fastidious pathogen Ceratobasidium theobromae, which causes vascular-streak dieback in Theobroma cacao.</title>
        <authorList>
            <person name="Ali S.S."/>
            <person name="Asman A."/>
            <person name="Shao J."/>
            <person name="Firmansyah A.P."/>
            <person name="Susilo A.W."/>
            <person name="Rosmana A."/>
            <person name="McMahon P."/>
            <person name="Junaid M."/>
            <person name="Guest D."/>
            <person name="Kheng T.Y."/>
            <person name="Meinhardt L.W."/>
            <person name="Bailey B.A."/>
        </authorList>
    </citation>
    <scope>NUCLEOTIDE SEQUENCE [LARGE SCALE GENOMIC DNA]</scope>
    <source>
        <strain evidence="3 4">CT2</strain>
    </source>
</reference>
<feature type="region of interest" description="Disordered" evidence="1">
    <location>
        <begin position="55"/>
        <end position="141"/>
    </location>
</feature>
<accession>A0A5N5QQE4</accession>
<dbReference type="InterPro" id="IPR040976">
    <property type="entry name" value="Pkinase_fungal"/>
</dbReference>
<evidence type="ECO:0000259" key="2">
    <source>
        <dbReference type="Pfam" id="PF17667"/>
    </source>
</evidence>
<name>A0A5N5QQE4_9AGAM</name>
<dbReference type="Proteomes" id="UP000383932">
    <property type="component" value="Unassembled WGS sequence"/>
</dbReference>
<evidence type="ECO:0000313" key="3">
    <source>
        <dbReference type="EMBL" id="KAB5593985.1"/>
    </source>
</evidence>
<comment type="caution">
    <text evidence="3">The sequence shown here is derived from an EMBL/GenBank/DDBJ whole genome shotgun (WGS) entry which is preliminary data.</text>
</comment>
<organism evidence="3 4">
    <name type="scientific">Ceratobasidium theobromae</name>
    <dbReference type="NCBI Taxonomy" id="1582974"/>
    <lineage>
        <taxon>Eukaryota</taxon>
        <taxon>Fungi</taxon>
        <taxon>Dikarya</taxon>
        <taxon>Basidiomycota</taxon>
        <taxon>Agaricomycotina</taxon>
        <taxon>Agaricomycetes</taxon>
        <taxon>Cantharellales</taxon>
        <taxon>Ceratobasidiaceae</taxon>
        <taxon>Ceratobasidium</taxon>
    </lineage>
</organism>
<dbReference type="OrthoDB" id="5569250at2759"/>
<evidence type="ECO:0000256" key="1">
    <source>
        <dbReference type="SAM" id="MobiDB-lite"/>
    </source>
</evidence>
<dbReference type="Pfam" id="PF17667">
    <property type="entry name" value="Pkinase_fungal"/>
    <property type="match status" value="1"/>
</dbReference>
<feature type="domain" description="Fungal-type protein kinase" evidence="2">
    <location>
        <begin position="267"/>
        <end position="701"/>
    </location>
</feature>
<feature type="compositionally biased region" description="Low complexity" evidence="1">
    <location>
        <begin position="127"/>
        <end position="141"/>
    </location>
</feature>
<feature type="compositionally biased region" description="Polar residues" evidence="1">
    <location>
        <begin position="842"/>
        <end position="852"/>
    </location>
</feature>
<feature type="region of interest" description="Disordered" evidence="1">
    <location>
        <begin position="822"/>
        <end position="852"/>
    </location>
</feature>
<protein>
    <recommendedName>
        <fullName evidence="2">Fungal-type protein kinase domain-containing protein</fullName>
    </recommendedName>
</protein>
<proteinExistence type="predicted"/>
<feature type="compositionally biased region" description="Polar residues" evidence="1">
    <location>
        <begin position="102"/>
        <end position="117"/>
    </location>
</feature>